<comment type="caution">
    <text evidence="2">The sequence shown here is derived from an EMBL/GenBank/DDBJ whole genome shotgun (WGS) entry which is preliminary data.</text>
</comment>
<gene>
    <name evidence="2" type="ORF">NDU88_002238</name>
</gene>
<evidence type="ECO:0000313" key="2">
    <source>
        <dbReference type="EMBL" id="KAJ1113998.1"/>
    </source>
</evidence>
<feature type="region of interest" description="Disordered" evidence="1">
    <location>
        <begin position="42"/>
        <end position="89"/>
    </location>
</feature>
<feature type="region of interest" description="Disordered" evidence="1">
    <location>
        <begin position="1"/>
        <end position="30"/>
    </location>
</feature>
<keyword evidence="3" id="KW-1185">Reference proteome</keyword>
<dbReference type="EMBL" id="JANPWB010000012">
    <property type="protein sequence ID" value="KAJ1113998.1"/>
    <property type="molecule type" value="Genomic_DNA"/>
</dbReference>
<accession>A0AAV7NLF7</accession>
<protein>
    <submittedName>
        <fullName evidence="2">Uncharacterized protein</fullName>
    </submittedName>
</protein>
<evidence type="ECO:0000256" key="1">
    <source>
        <dbReference type="SAM" id="MobiDB-lite"/>
    </source>
</evidence>
<dbReference type="AlphaFoldDB" id="A0AAV7NLF7"/>
<organism evidence="2 3">
    <name type="scientific">Pleurodeles waltl</name>
    <name type="common">Iberian ribbed newt</name>
    <dbReference type="NCBI Taxonomy" id="8319"/>
    <lineage>
        <taxon>Eukaryota</taxon>
        <taxon>Metazoa</taxon>
        <taxon>Chordata</taxon>
        <taxon>Craniata</taxon>
        <taxon>Vertebrata</taxon>
        <taxon>Euteleostomi</taxon>
        <taxon>Amphibia</taxon>
        <taxon>Batrachia</taxon>
        <taxon>Caudata</taxon>
        <taxon>Salamandroidea</taxon>
        <taxon>Salamandridae</taxon>
        <taxon>Pleurodelinae</taxon>
        <taxon>Pleurodeles</taxon>
    </lineage>
</organism>
<evidence type="ECO:0000313" key="3">
    <source>
        <dbReference type="Proteomes" id="UP001066276"/>
    </source>
</evidence>
<proteinExistence type="predicted"/>
<dbReference type="Proteomes" id="UP001066276">
    <property type="component" value="Chromosome 8"/>
</dbReference>
<name>A0AAV7NLF7_PLEWA</name>
<sequence length="89" mass="9324">MTDDGPRFTVLSPNLPRTREPPKHPRCTGSTTAYARTYLLTEDLAGSQQKKGGGSQASTGPGANLGSTPARDAHTPRCFASQLGAPADR</sequence>
<reference evidence="2" key="1">
    <citation type="journal article" date="2022" name="bioRxiv">
        <title>Sequencing and chromosome-scale assembly of the giantPleurodeles waltlgenome.</title>
        <authorList>
            <person name="Brown T."/>
            <person name="Elewa A."/>
            <person name="Iarovenko S."/>
            <person name="Subramanian E."/>
            <person name="Araus A.J."/>
            <person name="Petzold A."/>
            <person name="Susuki M."/>
            <person name="Suzuki K.-i.T."/>
            <person name="Hayashi T."/>
            <person name="Toyoda A."/>
            <person name="Oliveira C."/>
            <person name="Osipova E."/>
            <person name="Leigh N.D."/>
            <person name="Simon A."/>
            <person name="Yun M.H."/>
        </authorList>
    </citation>
    <scope>NUCLEOTIDE SEQUENCE</scope>
    <source>
        <strain evidence="2">20211129_DDA</strain>
        <tissue evidence="2">Liver</tissue>
    </source>
</reference>